<dbReference type="Proteomes" id="UP001295423">
    <property type="component" value="Unassembled WGS sequence"/>
</dbReference>
<dbReference type="GO" id="GO:0004930">
    <property type="term" value="F:G protein-coupled receptor activity"/>
    <property type="evidence" value="ECO:0007669"/>
    <property type="project" value="TreeGrafter"/>
</dbReference>
<dbReference type="Gene3D" id="1.20.1070.10">
    <property type="entry name" value="Rhodopsin 7-helix transmembrane proteins"/>
    <property type="match status" value="1"/>
</dbReference>
<evidence type="ECO:0000256" key="2">
    <source>
        <dbReference type="ARBA" id="ARBA00022692"/>
    </source>
</evidence>
<dbReference type="SUPFAM" id="SSF81321">
    <property type="entry name" value="Family A G protein-coupled receptor-like"/>
    <property type="match status" value="1"/>
</dbReference>
<feature type="region of interest" description="Disordered" evidence="5">
    <location>
        <begin position="520"/>
        <end position="563"/>
    </location>
</feature>
<name>A0AAD2G9G1_9STRA</name>
<sequence>MTHDHDPLRLAPPAKTLETVTDCPPFSSPFSNSKGGRWEGEMILKTLAIFCGFLSIIASVWIVVEVLKEPSKRSNVYHRLLCGMSLWDGIVSAAMFLSTWPMPTGGEDEDNTVWAIGNELTCLIQGTFVQFSIAPPIYNFCLALYYMLVVKYKYSEKQVKKIEPYMHALPNMVGIGTALFGLFHGIYGSALLWCWIEPDDTQFRWEMYYIPLWIVIILITTIMIVVYRTVERREMKLILGVGDTTTTTGNAAAAAAAAAAVTNNATNRMSLTSQGSERSFVVQQQQQQQHHNAFDGNSSFRGSITSGTDHANEGLLLLPESMMDALRIARASRSSGGGGGGGGGTITPLVGAPSNDRHGSSTNFVADALQRASLNHANLNHTVGPKNPSIISGGGGGLLDADQVMDAIGGFASVKEQQSVESNKLGSRAVFRQSLYYTLCFYAVYAFPTLNRILELHGHSFFLIFLLHGISIPAAGILNLIVYRYPFYKRLKQRYPGMSRWQRVRRSIRWSFLGPIKESNKVTPSQMQSQKSKIDPRNSSNMHSNLLEGSTAGNSQQPPDLLSSEFDPSIYRSSFMQTIIDDMLHFDDQDYIGNNIDLYNQMESDLNAVYSEFPTALTEDTVVVPTDFPVVLRRESISEEH</sequence>
<protein>
    <recommendedName>
        <fullName evidence="9">G-protein coupled receptors family 1 profile domain-containing protein</fullName>
    </recommendedName>
</protein>
<feature type="transmembrane region" description="Helical" evidence="6">
    <location>
        <begin position="128"/>
        <end position="148"/>
    </location>
</feature>
<dbReference type="GO" id="GO:0007189">
    <property type="term" value="P:adenylate cyclase-activating G protein-coupled receptor signaling pathway"/>
    <property type="evidence" value="ECO:0007669"/>
    <property type="project" value="TreeGrafter"/>
</dbReference>
<accession>A0AAD2G9G1</accession>
<proteinExistence type="predicted"/>
<reference evidence="7" key="1">
    <citation type="submission" date="2023-08" db="EMBL/GenBank/DDBJ databases">
        <authorList>
            <person name="Audoor S."/>
            <person name="Bilcke G."/>
        </authorList>
    </citation>
    <scope>NUCLEOTIDE SEQUENCE</scope>
</reference>
<feature type="region of interest" description="Disordered" evidence="5">
    <location>
        <begin position="332"/>
        <end position="357"/>
    </location>
</feature>
<evidence type="ECO:0000313" key="7">
    <source>
        <dbReference type="EMBL" id="CAJ1966365.1"/>
    </source>
</evidence>
<comment type="caution">
    <text evidence="7">The sequence shown here is derived from an EMBL/GenBank/DDBJ whole genome shotgun (WGS) entry which is preliminary data.</text>
</comment>
<evidence type="ECO:0000256" key="6">
    <source>
        <dbReference type="SAM" id="Phobius"/>
    </source>
</evidence>
<feature type="transmembrane region" description="Helical" evidence="6">
    <location>
        <begin position="76"/>
        <end position="97"/>
    </location>
</feature>
<dbReference type="PANTHER" id="PTHR23112">
    <property type="entry name" value="G PROTEIN-COUPLED RECEPTOR 157-RELATED"/>
    <property type="match status" value="1"/>
</dbReference>
<evidence type="ECO:0000256" key="5">
    <source>
        <dbReference type="SAM" id="MobiDB-lite"/>
    </source>
</evidence>
<dbReference type="Pfam" id="PF05462">
    <property type="entry name" value="Dicty_CAR"/>
    <property type="match status" value="1"/>
</dbReference>
<keyword evidence="8" id="KW-1185">Reference proteome</keyword>
<feature type="transmembrane region" description="Helical" evidence="6">
    <location>
        <begin position="434"/>
        <end position="454"/>
    </location>
</feature>
<feature type="transmembrane region" description="Helical" evidence="6">
    <location>
        <begin position="168"/>
        <end position="187"/>
    </location>
</feature>
<organism evidence="7 8">
    <name type="scientific">Cylindrotheca closterium</name>
    <dbReference type="NCBI Taxonomy" id="2856"/>
    <lineage>
        <taxon>Eukaryota</taxon>
        <taxon>Sar</taxon>
        <taxon>Stramenopiles</taxon>
        <taxon>Ochrophyta</taxon>
        <taxon>Bacillariophyta</taxon>
        <taxon>Bacillariophyceae</taxon>
        <taxon>Bacillariophycidae</taxon>
        <taxon>Bacillariales</taxon>
        <taxon>Bacillariaceae</taxon>
        <taxon>Cylindrotheca</taxon>
    </lineage>
</organism>
<keyword evidence="3 6" id="KW-1133">Transmembrane helix</keyword>
<feature type="transmembrane region" description="Helical" evidence="6">
    <location>
        <begin position="207"/>
        <end position="227"/>
    </location>
</feature>
<gene>
    <name evidence="7" type="ORF">CYCCA115_LOCUS21949</name>
</gene>
<dbReference type="EMBL" id="CAKOGP040002280">
    <property type="protein sequence ID" value="CAJ1966365.1"/>
    <property type="molecule type" value="Genomic_DNA"/>
</dbReference>
<evidence type="ECO:0000256" key="3">
    <source>
        <dbReference type="ARBA" id="ARBA00022989"/>
    </source>
</evidence>
<dbReference type="GO" id="GO:0005886">
    <property type="term" value="C:plasma membrane"/>
    <property type="evidence" value="ECO:0007669"/>
    <property type="project" value="TreeGrafter"/>
</dbReference>
<feature type="transmembrane region" description="Helical" evidence="6">
    <location>
        <begin position="460"/>
        <end position="483"/>
    </location>
</feature>
<feature type="compositionally biased region" description="Polar residues" evidence="5">
    <location>
        <begin position="295"/>
        <end position="305"/>
    </location>
</feature>
<evidence type="ECO:0008006" key="9">
    <source>
        <dbReference type="Google" id="ProtNLM"/>
    </source>
</evidence>
<feature type="compositionally biased region" description="Polar residues" evidence="5">
    <location>
        <begin position="521"/>
        <end position="558"/>
    </location>
</feature>
<dbReference type="AlphaFoldDB" id="A0AAD2G9G1"/>
<keyword evidence="4 6" id="KW-0472">Membrane</keyword>
<comment type="subcellular location">
    <subcellularLocation>
        <location evidence="1">Membrane</location>
        <topology evidence="1">Multi-pass membrane protein</topology>
    </subcellularLocation>
</comment>
<feature type="compositionally biased region" description="Gly residues" evidence="5">
    <location>
        <begin position="335"/>
        <end position="345"/>
    </location>
</feature>
<evidence type="ECO:0000256" key="4">
    <source>
        <dbReference type="ARBA" id="ARBA00023136"/>
    </source>
</evidence>
<evidence type="ECO:0000313" key="8">
    <source>
        <dbReference type="Proteomes" id="UP001295423"/>
    </source>
</evidence>
<keyword evidence="2 6" id="KW-0812">Transmembrane</keyword>
<evidence type="ECO:0000256" key="1">
    <source>
        <dbReference type="ARBA" id="ARBA00004141"/>
    </source>
</evidence>
<feature type="transmembrane region" description="Helical" evidence="6">
    <location>
        <begin position="42"/>
        <end position="64"/>
    </location>
</feature>
<feature type="region of interest" description="Disordered" evidence="5">
    <location>
        <begin position="285"/>
        <end position="305"/>
    </location>
</feature>
<dbReference type="PANTHER" id="PTHR23112:SF0">
    <property type="entry name" value="TRANSMEMBRANE PROTEIN 116"/>
    <property type="match status" value="1"/>
</dbReference>